<evidence type="ECO:0000313" key="8">
    <source>
        <dbReference type="Proteomes" id="UP000677668"/>
    </source>
</evidence>
<reference evidence="7 8" key="1">
    <citation type="submission" date="2021-03" db="EMBL/GenBank/DDBJ databases">
        <title>Genomic and phenotypic characterization of Chloracidobacterium isolates provides evidence for multiple species.</title>
        <authorList>
            <person name="Saini M.K."/>
            <person name="Costas A.M.G."/>
            <person name="Tank M."/>
            <person name="Bryant D.A."/>
        </authorList>
    </citation>
    <scope>NUCLEOTIDE SEQUENCE [LARGE SCALE GENOMIC DNA]</scope>
    <source>
        <strain evidence="7 8">N</strain>
    </source>
</reference>
<sequence length="359" mass="40460">MILALVDPLWTRLIQFFRTSYIELLIVLAWATLIWVFVLLLSHSIRALVRRVAAELEPYYNALRHPVRAFLWLLVLPLGMEFIELPRSVQNRIEAGFKVTLTLVALWLGFELVAVATEFALQRLAADDGTDEQRRRSAATRLAILQRLIQVGIIVVGAALFLMQFQVVRTIGVSLLASAGLVGVVVGIAAQKTIGNFVAGIQIAVTQPIRVGDTVIVENEYGQIEELTFTFVVVRLWDKRQLILPVSYFLERPFQNWTRYTPELIGAVFVQADFGVPVDAMRAELQRLCEADPNWNGQVCRLIVSDVNERSIVVRATVSADEPAKLFDLRVAVREGLVRWLATTEDGRYLPRIRQADLL</sequence>
<evidence type="ECO:0000256" key="1">
    <source>
        <dbReference type="ARBA" id="ARBA00004370"/>
    </source>
</evidence>
<evidence type="ECO:0000313" key="7">
    <source>
        <dbReference type="EMBL" id="QUV95068.1"/>
    </source>
</evidence>
<comment type="subcellular location">
    <subcellularLocation>
        <location evidence="1">Membrane</location>
    </subcellularLocation>
</comment>
<evidence type="ECO:0000256" key="4">
    <source>
        <dbReference type="ARBA" id="ARBA00023136"/>
    </source>
</evidence>
<evidence type="ECO:0000256" key="3">
    <source>
        <dbReference type="ARBA" id="ARBA00022989"/>
    </source>
</evidence>
<dbReference type="Pfam" id="PF00924">
    <property type="entry name" value="MS_channel_2nd"/>
    <property type="match status" value="1"/>
</dbReference>
<dbReference type="Proteomes" id="UP000677668">
    <property type="component" value="Chromosome 2"/>
</dbReference>
<feature type="domain" description="Mechanosensitive ion channel MscS" evidence="6">
    <location>
        <begin position="193"/>
        <end position="259"/>
    </location>
</feature>
<dbReference type="EMBL" id="CP072643">
    <property type="protein sequence ID" value="QUV95068.1"/>
    <property type="molecule type" value="Genomic_DNA"/>
</dbReference>
<dbReference type="Gene3D" id="2.30.30.60">
    <property type="match status" value="1"/>
</dbReference>
<evidence type="ECO:0000259" key="6">
    <source>
        <dbReference type="Pfam" id="PF00924"/>
    </source>
</evidence>
<dbReference type="SUPFAM" id="SSF50182">
    <property type="entry name" value="Sm-like ribonucleoproteins"/>
    <property type="match status" value="1"/>
</dbReference>
<dbReference type="InterPro" id="IPR006685">
    <property type="entry name" value="MscS_channel_2nd"/>
</dbReference>
<dbReference type="PANTHER" id="PTHR30566:SF25">
    <property type="entry name" value="INNER MEMBRANE PROTEIN"/>
    <property type="match status" value="1"/>
</dbReference>
<evidence type="ECO:0000256" key="5">
    <source>
        <dbReference type="SAM" id="Phobius"/>
    </source>
</evidence>
<feature type="transmembrane region" description="Helical" evidence="5">
    <location>
        <begin position="142"/>
        <end position="165"/>
    </location>
</feature>
<evidence type="ECO:0000256" key="2">
    <source>
        <dbReference type="ARBA" id="ARBA00022692"/>
    </source>
</evidence>
<keyword evidence="8" id="KW-1185">Reference proteome</keyword>
<gene>
    <name evidence="7" type="ORF">J8C05_13650</name>
</gene>
<protein>
    <submittedName>
        <fullName evidence="7">Mechanosensitive ion channel</fullName>
    </submittedName>
</protein>
<dbReference type="PANTHER" id="PTHR30566">
    <property type="entry name" value="YNAI-RELATED MECHANOSENSITIVE ION CHANNEL"/>
    <property type="match status" value="1"/>
</dbReference>
<dbReference type="RefSeq" id="WP_211423309.1">
    <property type="nucleotide sequence ID" value="NZ_CP072643.1"/>
</dbReference>
<dbReference type="Gene3D" id="1.10.287.1260">
    <property type="match status" value="1"/>
</dbReference>
<keyword evidence="3 5" id="KW-1133">Transmembrane helix</keyword>
<keyword evidence="2 5" id="KW-0812">Transmembrane</keyword>
<proteinExistence type="predicted"/>
<dbReference type="InterPro" id="IPR010920">
    <property type="entry name" value="LSM_dom_sf"/>
</dbReference>
<feature type="transmembrane region" description="Helical" evidence="5">
    <location>
        <begin position="20"/>
        <end position="41"/>
    </location>
</feature>
<name>A0ABX8B237_9BACT</name>
<accession>A0ABX8B237</accession>
<organism evidence="7 8">
    <name type="scientific">Chloracidobacterium sp. N</name>
    <dbReference type="NCBI Taxonomy" id="2821540"/>
    <lineage>
        <taxon>Bacteria</taxon>
        <taxon>Pseudomonadati</taxon>
        <taxon>Acidobacteriota</taxon>
        <taxon>Terriglobia</taxon>
        <taxon>Terriglobales</taxon>
        <taxon>Acidobacteriaceae</taxon>
        <taxon>Chloracidobacterium</taxon>
        <taxon>Chloracidobacterium aggregatum</taxon>
    </lineage>
</organism>
<keyword evidence="4 5" id="KW-0472">Membrane</keyword>
<feature type="transmembrane region" description="Helical" evidence="5">
    <location>
        <begin position="171"/>
        <end position="190"/>
    </location>
</feature>
<dbReference type="InterPro" id="IPR023408">
    <property type="entry name" value="MscS_beta-dom_sf"/>
</dbReference>